<dbReference type="EMBL" id="BARU01015673">
    <property type="protein sequence ID" value="GAH54224.1"/>
    <property type="molecule type" value="Genomic_DNA"/>
</dbReference>
<sequence length="60" mass="6532">KISTTTVNFPGELTYAGIKVIHTAQNISMLKVMNLASLKLSGNLRAKTAKTKQKEASRPM</sequence>
<protein>
    <submittedName>
        <fullName evidence="1">Uncharacterized protein</fullName>
    </submittedName>
</protein>
<comment type="caution">
    <text evidence="1">The sequence shown here is derived from an EMBL/GenBank/DDBJ whole genome shotgun (WGS) entry which is preliminary data.</text>
</comment>
<accession>X1HK54</accession>
<name>X1HK54_9ZZZZ</name>
<gene>
    <name evidence="1" type="ORF">S03H2_26763</name>
</gene>
<feature type="non-terminal residue" evidence="1">
    <location>
        <position position="1"/>
    </location>
</feature>
<dbReference type="AlphaFoldDB" id="X1HK54"/>
<organism evidence="1">
    <name type="scientific">marine sediment metagenome</name>
    <dbReference type="NCBI Taxonomy" id="412755"/>
    <lineage>
        <taxon>unclassified sequences</taxon>
        <taxon>metagenomes</taxon>
        <taxon>ecological metagenomes</taxon>
    </lineage>
</organism>
<proteinExistence type="predicted"/>
<evidence type="ECO:0000313" key="1">
    <source>
        <dbReference type="EMBL" id="GAH54224.1"/>
    </source>
</evidence>
<reference evidence="1" key="1">
    <citation type="journal article" date="2014" name="Front. Microbiol.">
        <title>High frequency of phylogenetically diverse reductive dehalogenase-homologous genes in deep subseafloor sedimentary metagenomes.</title>
        <authorList>
            <person name="Kawai M."/>
            <person name="Futagami T."/>
            <person name="Toyoda A."/>
            <person name="Takaki Y."/>
            <person name="Nishi S."/>
            <person name="Hori S."/>
            <person name="Arai W."/>
            <person name="Tsubouchi T."/>
            <person name="Morono Y."/>
            <person name="Uchiyama I."/>
            <person name="Ito T."/>
            <person name="Fujiyama A."/>
            <person name="Inagaki F."/>
            <person name="Takami H."/>
        </authorList>
    </citation>
    <scope>NUCLEOTIDE SEQUENCE</scope>
    <source>
        <strain evidence="1">Expedition CK06-06</strain>
    </source>
</reference>